<proteinExistence type="predicted"/>
<gene>
    <name evidence="2" type="ORF">RD149_14060</name>
</gene>
<dbReference type="Gene3D" id="1.10.287.1060">
    <property type="entry name" value="ESAT-6-like"/>
    <property type="match status" value="1"/>
</dbReference>
<evidence type="ECO:0000256" key="1">
    <source>
        <dbReference type="SAM" id="MobiDB-lite"/>
    </source>
</evidence>
<name>A0ABU2GTV0_9ACTN</name>
<keyword evidence="3" id="KW-1185">Reference proteome</keyword>
<evidence type="ECO:0000313" key="3">
    <source>
        <dbReference type="Proteomes" id="UP001265083"/>
    </source>
</evidence>
<organism evidence="2 3">
    <name type="scientific">Gordonia westfalica</name>
    <dbReference type="NCBI Taxonomy" id="158898"/>
    <lineage>
        <taxon>Bacteria</taxon>
        <taxon>Bacillati</taxon>
        <taxon>Actinomycetota</taxon>
        <taxon>Actinomycetes</taxon>
        <taxon>Mycobacteriales</taxon>
        <taxon>Gordoniaceae</taxon>
        <taxon>Gordonia</taxon>
    </lineage>
</organism>
<protein>
    <recommendedName>
        <fullName evidence="4">Excreted virulence factor EspC, type VII ESX diderm</fullName>
    </recommendedName>
</protein>
<evidence type="ECO:0000313" key="2">
    <source>
        <dbReference type="EMBL" id="MDS1114893.1"/>
    </source>
</evidence>
<feature type="compositionally biased region" description="Basic and acidic residues" evidence="1">
    <location>
        <begin position="69"/>
        <end position="82"/>
    </location>
</feature>
<accession>A0ABU2GTV0</accession>
<dbReference type="RefSeq" id="WP_310950951.1">
    <property type="nucleotide sequence ID" value="NZ_JAVLUS010000010.1"/>
</dbReference>
<evidence type="ECO:0008006" key="4">
    <source>
        <dbReference type="Google" id="ProtNLM"/>
    </source>
</evidence>
<sequence length="82" mass="8467">MAEAAETGWVGASAKALAEKLETLQASAQSVTARLGQHGAGFISAANTYEAQDAEAAAVLNPREAVSPRIHDEGDGHRPLNL</sequence>
<dbReference type="EMBL" id="JAVLUS010000010">
    <property type="protein sequence ID" value="MDS1114893.1"/>
    <property type="molecule type" value="Genomic_DNA"/>
</dbReference>
<feature type="region of interest" description="Disordered" evidence="1">
    <location>
        <begin position="63"/>
        <end position="82"/>
    </location>
</feature>
<dbReference type="InterPro" id="IPR036689">
    <property type="entry name" value="ESAT-6-like_sf"/>
</dbReference>
<reference evidence="2 3" key="1">
    <citation type="submission" date="2023-08" db="EMBL/GenBank/DDBJ databases">
        <title>Bioegradation of LLDPE and BLDPE plastic by marine bacteria from coast plastic debris.</title>
        <authorList>
            <person name="Rong Z."/>
        </authorList>
    </citation>
    <scope>NUCLEOTIDE SEQUENCE [LARGE SCALE GENOMIC DNA]</scope>
    <source>
        <strain evidence="2 3">Z-2</strain>
    </source>
</reference>
<dbReference type="SUPFAM" id="SSF140453">
    <property type="entry name" value="EsxAB dimer-like"/>
    <property type="match status" value="1"/>
</dbReference>
<comment type="caution">
    <text evidence="2">The sequence shown here is derived from an EMBL/GenBank/DDBJ whole genome shotgun (WGS) entry which is preliminary data.</text>
</comment>
<dbReference type="Proteomes" id="UP001265083">
    <property type="component" value="Unassembled WGS sequence"/>
</dbReference>